<reference evidence="1" key="1">
    <citation type="submission" date="2014-09" db="EMBL/GenBank/DDBJ databases">
        <authorList>
            <person name="Magalhaes I.L.F."/>
            <person name="Oliveira U."/>
            <person name="Santos F.R."/>
            <person name="Vidigal T.H.D.A."/>
            <person name="Brescovit A.D."/>
            <person name="Santos A.J."/>
        </authorList>
    </citation>
    <scope>NUCLEOTIDE SEQUENCE</scope>
    <source>
        <tissue evidence="1">Shoot tissue taken approximately 20 cm above the soil surface</tissue>
    </source>
</reference>
<name>A0A0A9UA24_ARUDO</name>
<proteinExistence type="predicted"/>
<organism evidence="1">
    <name type="scientific">Arundo donax</name>
    <name type="common">Giant reed</name>
    <name type="synonym">Donax arundinaceus</name>
    <dbReference type="NCBI Taxonomy" id="35708"/>
    <lineage>
        <taxon>Eukaryota</taxon>
        <taxon>Viridiplantae</taxon>
        <taxon>Streptophyta</taxon>
        <taxon>Embryophyta</taxon>
        <taxon>Tracheophyta</taxon>
        <taxon>Spermatophyta</taxon>
        <taxon>Magnoliopsida</taxon>
        <taxon>Liliopsida</taxon>
        <taxon>Poales</taxon>
        <taxon>Poaceae</taxon>
        <taxon>PACMAD clade</taxon>
        <taxon>Arundinoideae</taxon>
        <taxon>Arundineae</taxon>
        <taxon>Arundo</taxon>
    </lineage>
</organism>
<evidence type="ECO:0000313" key="1">
    <source>
        <dbReference type="EMBL" id="JAD17937.1"/>
    </source>
</evidence>
<reference evidence="1" key="2">
    <citation type="journal article" date="2015" name="Data Brief">
        <title>Shoot transcriptome of the giant reed, Arundo donax.</title>
        <authorList>
            <person name="Barrero R.A."/>
            <person name="Guerrero F.D."/>
            <person name="Moolhuijzen P."/>
            <person name="Goolsby J.A."/>
            <person name="Tidwell J."/>
            <person name="Bellgard S.E."/>
            <person name="Bellgard M.I."/>
        </authorList>
    </citation>
    <scope>NUCLEOTIDE SEQUENCE</scope>
    <source>
        <tissue evidence="1">Shoot tissue taken approximately 20 cm above the soil surface</tissue>
    </source>
</reference>
<dbReference type="EMBL" id="GBRH01279958">
    <property type="protein sequence ID" value="JAD17937.1"/>
    <property type="molecule type" value="Transcribed_RNA"/>
</dbReference>
<sequence length="44" mass="4738">MPSSLNSEGVYLKKVASHPTKHSSTVSMHVMCLSGSDDSLRVSF</sequence>
<accession>A0A0A9UA24</accession>
<protein>
    <submittedName>
        <fullName evidence="1">Uncharacterized protein</fullName>
    </submittedName>
</protein>
<dbReference type="AlphaFoldDB" id="A0A0A9UA24"/>